<reference evidence="2 3" key="1">
    <citation type="submission" date="2017-04" db="EMBL/GenBank/DDBJ databases">
        <authorList>
            <person name="Afonso C.L."/>
            <person name="Miller P.J."/>
            <person name="Scott M.A."/>
            <person name="Spackman E."/>
            <person name="Goraichik I."/>
            <person name="Dimitrov K.M."/>
            <person name="Suarez D.L."/>
            <person name="Swayne D.E."/>
        </authorList>
    </citation>
    <scope>NUCLEOTIDE SEQUENCE [LARGE SCALE GENOMIC DNA]</scope>
    <source>
        <strain evidence="2">LMG 28154</strain>
    </source>
</reference>
<proteinExistence type="predicted"/>
<evidence type="ECO:0000313" key="3">
    <source>
        <dbReference type="Proteomes" id="UP000198460"/>
    </source>
</evidence>
<accession>A0A238H021</accession>
<protein>
    <submittedName>
        <fullName evidence="2">Uncharacterized protein</fullName>
    </submittedName>
</protein>
<dbReference type="AlphaFoldDB" id="A0A238H021"/>
<evidence type="ECO:0000313" key="2">
    <source>
        <dbReference type="EMBL" id="SMF98564.1"/>
    </source>
</evidence>
<organism evidence="2 3">
    <name type="scientific">Burkholderia singularis</name>
    <dbReference type="NCBI Taxonomy" id="1503053"/>
    <lineage>
        <taxon>Bacteria</taxon>
        <taxon>Pseudomonadati</taxon>
        <taxon>Pseudomonadota</taxon>
        <taxon>Betaproteobacteria</taxon>
        <taxon>Burkholderiales</taxon>
        <taxon>Burkholderiaceae</taxon>
        <taxon>Burkholderia</taxon>
        <taxon>pseudomallei group</taxon>
    </lineage>
</organism>
<dbReference type="EMBL" id="FXAN01000032">
    <property type="protein sequence ID" value="SMF98564.1"/>
    <property type="molecule type" value="Genomic_DNA"/>
</dbReference>
<gene>
    <name evidence="2" type="ORF">BSIN_1843</name>
</gene>
<evidence type="ECO:0000256" key="1">
    <source>
        <dbReference type="SAM" id="MobiDB-lite"/>
    </source>
</evidence>
<name>A0A238H021_9BURK</name>
<dbReference type="Proteomes" id="UP000198460">
    <property type="component" value="Unassembled WGS sequence"/>
</dbReference>
<feature type="region of interest" description="Disordered" evidence="1">
    <location>
        <begin position="1"/>
        <end position="30"/>
    </location>
</feature>
<sequence>MFADLGPSAVSADCASRRSRGRKTLKKLLCARAQDKRRYPIGRRRRRRSHD</sequence>
<feature type="compositionally biased region" description="Basic residues" evidence="1">
    <location>
        <begin position="17"/>
        <end position="26"/>
    </location>
</feature>